<keyword evidence="3" id="KW-1185">Reference proteome</keyword>
<dbReference type="GO" id="GO:0016747">
    <property type="term" value="F:acyltransferase activity, transferring groups other than amino-acyl groups"/>
    <property type="evidence" value="ECO:0007669"/>
    <property type="project" value="InterPro"/>
</dbReference>
<organism evidence="2 3">
    <name type="scientific">Halarchaeum grantii</name>
    <dbReference type="NCBI Taxonomy" id="1193105"/>
    <lineage>
        <taxon>Archaea</taxon>
        <taxon>Methanobacteriati</taxon>
        <taxon>Methanobacteriota</taxon>
        <taxon>Stenosarchaea group</taxon>
        <taxon>Halobacteria</taxon>
        <taxon>Halobacteriales</taxon>
        <taxon>Halobacteriaceae</taxon>
    </lineage>
</organism>
<dbReference type="CDD" id="cd04301">
    <property type="entry name" value="NAT_SF"/>
    <property type="match status" value="1"/>
</dbReference>
<comment type="caution">
    <text evidence="2">The sequence shown here is derived from an EMBL/GenBank/DDBJ whole genome shotgun (WGS) entry which is preliminary data.</text>
</comment>
<protein>
    <submittedName>
        <fullName evidence="2">N-acetyltransferase</fullName>
    </submittedName>
</protein>
<reference evidence="2 3" key="1">
    <citation type="journal article" date="2019" name="Int. J. Syst. Evol. Microbiol.">
        <title>The Global Catalogue of Microorganisms (GCM) 10K type strain sequencing project: providing services to taxonomists for standard genome sequencing and annotation.</title>
        <authorList>
            <consortium name="The Broad Institute Genomics Platform"/>
            <consortium name="The Broad Institute Genome Sequencing Center for Infectious Disease"/>
            <person name="Wu L."/>
            <person name="Ma J."/>
        </authorList>
    </citation>
    <scope>NUCLEOTIDE SEQUENCE [LARGE SCALE GENOMIC DNA]</scope>
    <source>
        <strain evidence="2 3">JCM 19585</strain>
    </source>
</reference>
<dbReference type="RefSeq" id="WP_229870981.1">
    <property type="nucleotide sequence ID" value="NZ_BMPF01000001.1"/>
</dbReference>
<dbReference type="InterPro" id="IPR000182">
    <property type="entry name" value="GNAT_dom"/>
</dbReference>
<dbReference type="PROSITE" id="PS51186">
    <property type="entry name" value="GNAT"/>
    <property type="match status" value="1"/>
</dbReference>
<feature type="domain" description="N-acetyltransferase" evidence="1">
    <location>
        <begin position="6"/>
        <end position="132"/>
    </location>
</feature>
<sequence>MSSTTVAVRPARASERVDVLSVLDAAMLETDAEALADHIDAGSVLVAVTGERSTRVLGVMEARETESGAHIEGVAVRRKRRNQGIGTALVEAAAERWRPLTADFDAAVRPFYEALGFDVVEADDGRYRGCLH</sequence>
<dbReference type="InterPro" id="IPR016181">
    <property type="entry name" value="Acyl_CoA_acyltransferase"/>
</dbReference>
<name>A0A830EVW4_9EURY</name>
<dbReference type="Gene3D" id="3.40.630.30">
    <property type="match status" value="1"/>
</dbReference>
<dbReference type="Pfam" id="PF13508">
    <property type="entry name" value="Acetyltransf_7"/>
    <property type="match status" value="1"/>
</dbReference>
<gene>
    <name evidence="2" type="ORF">GCM10009037_11980</name>
</gene>
<evidence type="ECO:0000313" key="3">
    <source>
        <dbReference type="Proteomes" id="UP000628840"/>
    </source>
</evidence>
<evidence type="ECO:0000259" key="1">
    <source>
        <dbReference type="PROSITE" id="PS51186"/>
    </source>
</evidence>
<dbReference type="Proteomes" id="UP000628840">
    <property type="component" value="Unassembled WGS sequence"/>
</dbReference>
<dbReference type="EMBL" id="BMPF01000001">
    <property type="protein sequence ID" value="GGL29844.1"/>
    <property type="molecule type" value="Genomic_DNA"/>
</dbReference>
<dbReference type="AlphaFoldDB" id="A0A830EVW4"/>
<evidence type="ECO:0000313" key="2">
    <source>
        <dbReference type="EMBL" id="GGL29844.1"/>
    </source>
</evidence>
<dbReference type="SUPFAM" id="SSF55729">
    <property type="entry name" value="Acyl-CoA N-acyltransferases (Nat)"/>
    <property type="match status" value="1"/>
</dbReference>
<accession>A0A830EVW4</accession>
<proteinExistence type="predicted"/>